<keyword evidence="1" id="KW-0812">Transmembrane</keyword>
<keyword evidence="1" id="KW-0472">Membrane</keyword>
<keyword evidence="1" id="KW-1133">Transmembrane helix</keyword>
<protein>
    <submittedName>
        <fullName evidence="2">Uncharacterized protein</fullName>
    </submittedName>
</protein>
<organism evidence="2">
    <name type="scientific">viral metagenome</name>
    <dbReference type="NCBI Taxonomy" id="1070528"/>
    <lineage>
        <taxon>unclassified sequences</taxon>
        <taxon>metagenomes</taxon>
        <taxon>organismal metagenomes</taxon>
    </lineage>
</organism>
<sequence length="169" mass="19121">MSFTDIVNKITNNKEIVLLFTFLMIVILSTFFIDTSRFEGYSNYNLANPGKYPKSEDVPILTDSFPFTGRKNVNKNNYNDIWWHYPSFGVGSYTQITNNLKYRRNPDDGTCVTADFCGALYKDNQLKSNISKPLPPAPNVRPDAVRVGYYLTNSNLIPGPALGPELQAY</sequence>
<evidence type="ECO:0000313" key="2">
    <source>
        <dbReference type="EMBL" id="QHT82814.1"/>
    </source>
</evidence>
<feature type="transmembrane region" description="Helical" evidence="1">
    <location>
        <begin position="16"/>
        <end position="33"/>
    </location>
</feature>
<name>A0A6C0HQW3_9ZZZZ</name>
<dbReference type="EMBL" id="MN740004">
    <property type="protein sequence ID" value="QHT82814.1"/>
    <property type="molecule type" value="Genomic_DNA"/>
</dbReference>
<proteinExistence type="predicted"/>
<accession>A0A6C0HQW3</accession>
<evidence type="ECO:0000256" key="1">
    <source>
        <dbReference type="SAM" id="Phobius"/>
    </source>
</evidence>
<reference evidence="2" key="1">
    <citation type="journal article" date="2020" name="Nature">
        <title>Giant virus diversity and host interactions through global metagenomics.</title>
        <authorList>
            <person name="Schulz F."/>
            <person name="Roux S."/>
            <person name="Paez-Espino D."/>
            <person name="Jungbluth S."/>
            <person name="Walsh D.A."/>
            <person name="Denef V.J."/>
            <person name="McMahon K.D."/>
            <person name="Konstantinidis K.T."/>
            <person name="Eloe-Fadrosh E.A."/>
            <person name="Kyrpides N.C."/>
            <person name="Woyke T."/>
        </authorList>
    </citation>
    <scope>NUCLEOTIDE SEQUENCE</scope>
    <source>
        <strain evidence="2">GVMAG-M-3300023184-165</strain>
    </source>
</reference>
<dbReference type="AlphaFoldDB" id="A0A6C0HQW3"/>